<keyword evidence="3" id="KW-1185">Reference proteome</keyword>
<feature type="compositionally biased region" description="Pro residues" evidence="1">
    <location>
        <begin position="78"/>
        <end position="89"/>
    </location>
</feature>
<feature type="region of interest" description="Disordered" evidence="1">
    <location>
        <begin position="13"/>
        <end position="45"/>
    </location>
</feature>
<sequence>TKLGLLVAACPQQAEAAPGGEAPSSPSEPAHASLGRAKGTLMAQQPIKGPLHFSGKLRQHTPRLLLSARGAVRSEARPAPPSAAPPVPVRTPEQAARELLLRRAVVSEDQADAVYQRLPQCEGRERASAAVEELMRELERWSMTLQRHCPDDFNRCCAILMQCLHGEQSKQEAPGAFQV</sequence>
<protein>
    <submittedName>
        <fullName evidence="2">Uncharacterized protein</fullName>
    </submittedName>
</protein>
<feature type="non-terminal residue" evidence="2">
    <location>
        <position position="1"/>
    </location>
</feature>
<feature type="region of interest" description="Disordered" evidence="1">
    <location>
        <begin position="71"/>
        <end position="91"/>
    </location>
</feature>
<feature type="compositionally biased region" description="Low complexity" evidence="1">
    <location>
        <begin position="13"/>
        <end position="30"/>
    </location>
</feature>
<evidence type="ECO:0000313" key="2">
    <source>
        <dbReference type="EMBL" id="CAK0869617.1"/>
    </source>
</evidence>
<reference evidence="2" key="1">
    <citation type="submission" date="2023-10" db="EMBL/GenBank/DDBJ databases">
        <authorList>
            <person name="Chen Y."/>
            <person name="Shah S."/>
            <person name="Dougan E. K."/>
            <person name="Thang M."/>
            <person name="Chan C."/>
        </authorList>
    </citation>
    <scope>NUCLEOTIDE SEQUENCE [LARGE SCALE GENOMIC DNA]</scope>
</reference>
<dbReference type="EMBL" id="CAUYUJ010016868">
    <property type="protein sequence ID" value="CAK0869617.1"/>
    <property type="molecule type" value="Genomic_DNA"/>
</dbReference>
<comment type="caution">
    <text evidence="2">The sequence shown here is derived from an EMBL/GenBank/DDBJ whole genome shotgun (WGS) entry which is preliminary data.</text>
</comment>
<dbReference type="Proteomes" id="UP001189429">
    <property type="component" value="Unassembled WGS sequence"/>
</dbReference>
<gene>
    <name evidence="2" type="ORF">PCOR1329_LOCUS55918</name>
</gene>
<evidence type="ECO:0000256" key="1">
    <source>
        <dbReference type="SAM" id="MobiDB-lite"/>
    </source>
</evidence>
<name>A0ABN9VA64_9DINO</name>
<accession>A0ABN9VA64</accession>
<evidence type="ECO:0000313" key="3">
    <source>
        <dbReference type="Proteomes" id="UP001189429"/>
    </source>
</evidence>
<organism evidence="2 3">
    <name type="scientific">Prorocentrum cordatum</name>
    <dbReference type="NCBI Taxonomy" id="2364126"/>
    <lineage>
        <taxon>Eukaryota</taxon>
        <taxon>Sar</taxon>
        <taxon>Alveolata</taxon>
        <taxon>Dinophyceae</taxon>
        <taxon>Prorocentrales</taxon>
        <taxon>Prorocentraceae</taxon>
        <taxon>Prorocentrum</taxon>
    </lineage>
</organism>
<proteinExistence type="predicted"/>